<gene>
    <name evidence="7" type="ORF">EV657_12132</name>
</gene>
<organism evidence="7 8">
    <name type="scientific">Rhodovulum visakhapatnamense</name>
    <dbReference type="NCBI Taxonomy" id="364297"/>
    <lineage>
        <taxon>Bacteria</taxon>
        <taxon>Pseudomonadati</taxon>
        <taxon>Pseudomonadota</taxon>
        <taxon>Alphaproteobacteria</taxon>
        <taxon>Rhodobacterales</taxon>
        <taxon>Paracoccaceae</taxon>
        <taxon>Rhodovulum</taxon>
    </lineage>
</organism>
<protein>
    <recommendedName>
        <fullName evidence="6">Radical SAM core domain-containing protein</fullName>
    </recommendedName>
</protein>
<dbReference type="SFLD" id="SFLDG01384">
    <property type="entry name" value="thioether_bond_formation_requi"/>
    <property type="match status" value="1"/>
</dbReference>
<name>A0A4R8FNT3_9RHOB</name>
<dbReference type="CDD" id="cd01335">
    <property type="entry name" value="Radical_SAM"/>
    <property type="match status" value="1"/>
</dbReference>
<dbReference type="AlphaFoldDB" id="A0A4R8FNT3"/>
<evidence type="ECO:0000313" key="8">
    <source>
        <dbReference type="Proteomes" id="UP000295484"/>
    </source>
</evidence>
<comment type="cofactor">
    <cofactor evidence="1">
        <name>[4Fe-4S] cluster</name>
        <dbReference type="ChEBI" id="CHEBI:49883"/>
    </cofactor>
</comment>
<dbReference type="Pfam" id="PF04055">
    <property type="entry name" value="Radical_SAM"/>
    <property type="match status" value="1"/>
</dbReference>
<dbReference type="PANTHER" id="PTHR43273:SF8">
    <property type="entry name" value="RADICAL SAM DOMAIN PROTEIN"/>
    <property type="match status" value="1"/>
</dbReference>
<dbReference type="PANTHER" id="PTHR43273">
    <property type="entry name" value="ANAEROBIC SULFATASE-MATURATING ENZYME HOMOLOG ASLB-RELATED"/>
    <property type="match status" value="1"/>
</dbReference>
<dbReference type="Proteomes" id="UP000295484">
    <property type="component" value="Unassembled WGS sequence"/>
</dbReference>
<comment type="caution">
    <text evidence="7">The sequence shown here is derived from an EMBL/GenBank/DDBJ whole genome shotgun (WGS) entry which is preliminary data.</text>
</comment>
<evidence type="ECO:0000313" key="7">
    <source>
        <dbReference type="EMBL" id="TDX24857.1"/>
    </source>
</evidence>
<dbReference type="Gene3D" id="3.20.20.70">
    <property type="entry name" value="Aldolase class I"/>
    <property type="match status" value="1"/>
</dbReference>
<keyword evidence="3" id="KW-0479">Metal-binding</keyword>
<dbReference type="InterPro" id="IPR023867">
    <property type="entry name" value="Sulphatase_maturase_rSAM"/>
</dbReference>
<dbReference type="EMBL" id="SOEB01000021">
    <property type="protein sequence ID" value="TDX24857.1"/>
    <property type="molecule type" value="Genomic_DNA"/>
</dbReference>
<sequence length="471" mass="52732">MPVTATTVPASAGESRKTPSAAPVYQTDYLMPVEVHVFARDGQHYAFDCRSYAIFKLDRGAALVLDRAARMSLPEIVEDLAGELSEAEIRAHYLRFLEMLVAGELSCEPVPRPGRPPFKNLVLMLAGGCNMGCSYCFEKDVPIYQKPNVMTRERADEVLEWFFRHQEGPKAHVQLYGGEPLLNWEVLTHVVERIDAWAAREGKDLSKYLITNGTLLNEERVGFLVDHGVTVQVSVDGDRRTHDRFRTFKNGRPTMPAILPNIKRLAEKGADFNLRAVLTRANKDPDAVTRGLSALGGERVSFEVVATDAREAQFDEADWEEFLAHYDRYLGRAFETWTGLPDEMKGTILKILRQQRVVYGCGAGVSEVTVAPDGNIYECQRIYRDPYSSIAEDKGPTELDSRFLTMVDDRPVCQDCWARYLCGGGCLHQSQTGHGSDDPLPQYCRMKHALVEAAIVRIDEIRSVAARAVEA</sequence>
<reference evidence="7 8" key="1">
    <citation type="submission" date="2019-03" db="EMBL/GenBank/DDBJ databases">
        <title>Genomic Encyclopedia of Type Strains, Phase IV (KMG-IV): sequencing the most valuable type-strain genomes for metagenomic binning, comparative biology and taxonomic classification.</title>
        <authorList>
            <person name="Goeker M."/>
        </authorList>
    </citation>
    <scope>NUCLEOTIDE SEQUENCE [LARGE SCALE GENOMIC DNA]</scope>
    <source>
        <strain evidence="7 8">JA181</strain>
    </source>
</reference>
<dbReference type="GO" id="GO:0016491">
    <property type="term" value="F:oxidoreductase activity"/>
    <property type="evidence" value="ECO:0007669"/>
    <property type="project" value="InterPro"/>
</dbReference>
<evidence type="ECO:0000256" key="1">
    <source>
        <dbReference type="ARBA" id="ARBA00001966"/>
    </source>
</evidence>
<dbReference type="InterPro" id="IPR023885">
    <property type="entry name" value="4Fe4S-binding_SPASM_dom"/>
</dbReference>
<evidence type="ECO:0000259" key="6">
    <source>
        <dbReference type="Pfam" id="PF04055"/>
    </source>
</evidence>
<dbReference type="SFLD" id="SFLDG01386">
    <property type="entry name" value="main_SPASM_domain-containing"/>
    <property type="match status" value="1"/>
</dbReference>
<keyword evidence="2" id="KW-0949">S-adenosyl-L-methionine</keyword>
<proteinExistence type="predicted"/>
<dbReference type="SUPFAM" id="SSF102114">
    <property type="entry name" value="Radical SAM enzymes"/>
    <property type="match status" value="1"/>
</dbReference>
<evidence type="ECO:0000256" key="5">
    <source>
        <dbReference type="ARBA" id="ARBA00023014"/>
    </source>
</evidence>
<feature type="domain" description="Radical SAM core" evidence="6">
    <location>
        <begin position="126"/>
        <end position="271"/>
    </location>
</feature>
<dbReference type="GO" id="GO:0046872">
    <property type="term" value="F:metal ion binding"/>
    <property type="evidence" value="ECO:0007669"/>
    <property type="project" value="UniProtKB-KW"/>
</dbReference>
<keyword evidence="5" id="KW-0411">Iron-sulfur</keyword>
<dbReference type="GO" id="GO:0051536">
    <property type="term" value="F:iron-sulfur cluster binding"/>
    <property type="evidence" value="ECO:0007669"/>
    <property type="project" value="UniProtKB-KW"/>
</dbReference>
<dbReference type="SFLD" id="SFLDG01067">
    <property type="entry name" value="SPASM/twitch_domain_containing"/>
    <property type="match status" value="1"/>
</dbReference>
<evidence type="ECO:0000256" key="2">
    <source>
        <dbReference type="ARBA" id="ARBA00022691"/>
    </source>
</evidence>
<dbReference type="SFLD" id="SFLDS00029">
    <property type="entry name" value="Radical_SAM"/>
    <property type="match status" value="1"/>
</dbReference>
<keyword evidence="4" id="KW-0408">Iron</keyword>
<evidence type="ECO:0000256" key="4">
    <source>
        <dbReference type="ARBA" id="ARBA00023004"/>
    </source>
</evidence>
<dbReference type="InterPro" id="IPR058240">
    <property type="entry name" value="rSAM_sf"/>
</dbReference>
<dbReference type="InterPro" id="IPR013785">
    <property type="entry name" value="Aldolase_TIM"/>
</dbReference>
<dbReference type="NCBIfam" id="TIGR04085">
    <property type="entry name" value="rSAM_more_4Fe4S"/>
    <property type="match status" value="1"/>
</dbReference>
<evidence type="ECO:0000256" key="3">
    <source>
        <dbReference type="ARBA" id="ARBA00022723"/>
    </source>
</evidence>
<dbReference type="InterPro" id="IPR007197">
    <property type="entry name" value="rSAM"/>
</dbReference>
<accession>A0A4R8FNT3</accession>